<keyword evidence="11" id="KW-1185">Reference proteome</keyword>
<reference evidence="10 11" key="1">
    <citation type="submission" date="2017-05" db="EMBL/GenBank/DDBJ databases">
        <title>Draft genome sequence of Elsinoe australis.</title>
        <authorList>
            <person name="Cheng Q."/>
        </authorList>
    </citation>
    <scope>NUCLEOTIDE SEQUENCE [LARGE SCALE GENOMIC DNA]</scope>
    <source>
        <strain evidence="10 11">NL1</strain>
    </source>
</reference>
<protein>
    <recommendedName>
        <fullName evidence="8">Large ribosomal subunit protein mL67</fullName>
    </recommendedName>
</protein>
<keyword evidence="6" id="KW-0804">Transcription</keyword>
<dbReference type="InterPro" id="IPR024629">
    <property type="entry name" value="Ribosomal_mL67"/>
</dbReference>
<feature type="coiled-coil region" evidence="9">
    <location>
        <begin position="835"/>
        <end position="862"/>
    </location>
</feature>
<sequence length="868" mass="99411">MKAGVLAKRADVVAPHGSRIYAYRHFLTNQVLYSLSRSLDNTSALKQLTFAGKKTVPRALRKDHWKPFFTAKFGLPHQGLKAFKKLREWRMMHELNWDPKTIKPLERTLEKEEEKKEELEELDELGGRRPGGRRDRLSDWKLRKKKHIMNQAENSVADLAAVLMQQEKQAIGFSEVNEKYTNDAIEWIPKLASNESARQEKLDSINKQLEQLEQKVKVVKEQTGKRYDLSLASKVRNYNREIRLKKTEYYHVSTLPEKVKEAATKTLSEQKSAEYAAILKEEIGEGLREKTRERQERTANMLVEMGLDRDRLVQAQEQNFAGNPELMQQIRAEQAQRAEEEWLRQQNPEELEPQLEQLQNELTEATQRCRDSRQALIDAELFNDEQLTTKQLTLSQEAKQLSSRQNEIRKAIRDAGESNASVMIEMEREQTSLKAKVAEVVGELRSVQQELKSKRKEARQGETQEQRATRQNLTTQLNDAIAEEQSVKIRINKVIMLLEVARHRETEGLPEDKKARLVQSRMGKVDVLAKRLVRYDGAVADNIKWQDLMNSMGEIEARAKSRFDAQQDYQQAIAAPVEAENEANANASSNAQATLAAGKASDEHAPLNSSSITLDVPVSGYGILRVTKNLSDLVNESVDKIRNLMTGIAPAPTDEMRLEDVSIEWANPLDAEFGRKWPADVEHLPMGYSRNTAPADHQERQLEVKERLGYDKNNTLLERSPESTEEQNEERLRLALAEEVMKRGNLGMVRAQKSLERQRHAEAKQAVGTERQMAARLVREKEQQVASAARASTRRQLHEQRVLLNAEEARGRRDQKRAAFIAKVEAEEPEKAAGIRRQWARLDELEAEKRRLKAEYSDLTGLISKNTQ</sequence>
<dbReference type="GO" id="GO:0003697">
    <property type="term" value="F:single-stranded DNA binding"/>
    <property type="evidence" value="ECO:0007669"/>
    <property type="project" value="InterPro"/>
</dbReference>
<dbReference type="Pfam" id="PF12829">
    <property type="entry name" value="Mhr1"/>
    <property type="match status" value="1"/>
</dbReference>
<evidence type="ECO:0000256" key="5">
    <source>
        <dbReference type="ARBA" id="ARBA00023128"/>
    </source>
</evidence>
<evidence type="ECO:0000256" key="8">
    <source>
        <dbReference type="ARBA" id="ARBA00035185"/>
    </source>
</evidence>
<dbReference type="EMBL" id="NHZQ01000331">
    <property type="protein sequence ID" value="PSK42992.1"/>
    <property type="molecule type" value="Genomic_DNA"/>
</dbReference>
<dbReference type="STRING" id="40998.A0A2P7Z451"/>
<dbReference type="GO" id="GO:0000150">
    <property type="term" value="F:DNA strand exchange activity"/>
    <property type="evidence" value="ECO:0007669"/>
    <property type="project" value="InterPro"/>
</dbReference>
<dbReference type="GO" id="GO:0005840">
    <property type="term" value="C:ribosome"/>
    <property type="evidence" value="ECO:0007669"/>
    <property type="project" value="UniProtKB-KW"/>
</dbReference>
<evidence type="ECO:0000256" key="7">
    <source>
        <dbReference type="ARBA" id="ARBA00023274"/>
    </source>
</evidence>
<gene>
    <name evidence="10" type="ORF">B9Z65_6946</name>
</gene>
<evidence type="ECO:0000256" key="6">
    <source>
        <dbReference type="ARBA" id="ARBA00023163"/>
    </source>
</evidence>
<dbReference type="GO" id="GO:1990904">
    <property type="term" value="C:ribonucleoprotein complex"/>
    <property type="evidence" value="ECO:0007669"/>
    <property type="project" value="UniProtKB-KW"/>
</dbReference>
<accession>A0A2P7Z451</accession>
<dbReference type="Proteomes" id="UP000243723">
    <property type="component" value="Unassembled WGS sequence"/>
</dbReference>
<dbReference type="PANTHER" id="PTHR28184">
    <property type="entry name" value="MITOCHONDRIAL HOMOLOGOUS RECOMBINATION PROTEIN 1"/>
    <property type="match status" value="1"/>
</dbReference>
<feature type="coiled-coil region" evidence="9">
    <location>
        <begin position="195"/>
        <end position="222"/>
    </location>
</feature>
<keyword evidence="3" id="KW-0689">Ribosomal protein</keyword>
<dbReference type="GO" id="GO:0005739">
    <property type="term" value="C:mitochondrion"/>
    <property type="evidence" value="ECO:0007669"/>
    <property type="project" value="UniProtKB-SubCell"/>
</dbReference>
<name>A0A2P7Z451_9PEZI</name>
<proteinExistence type="inferred from homology"/>
<keyword evidence="5" id="KW-0496">Mitochondrion</keyword>
<evidence type="ECO:0000313" key="11">
    <source>
        <dbReference type="Proteomes" id="UP000243723"/>
    </source>
</evidence>
<dbReference type="GO" id="GO:0003735">
    <property type="term" value="F:structural constituent of ribosome"/>
    <property type="evidence" value="ECO:0007669"/>
    <property type="project" value="TreeGrafter"/>
</dbReference>
<evidence type="ECO:0000256" key="9">
    <source>
        <dbReference type="SAM" id="Coils"/>
    </source>
</evidence>
<evidence type="ECO:0000313" key="10">
    <source>
        <dbReference type="EMBL" id="PSK42992.1"/>
    </source>
</evidence>
<feature type="coiled-coil region" evidence="9">
    <location>
        <begin position="437"/>
        <end position="464"/>
    </location>
</feature>
<keyword evidence="9" id="KW-0175">Coiled coil</keyword>
<dbReference type="PANTHER" id="PTHR28184:SF1">
    <property type="entry name" value="LARGE RIBOSOMAL SUBUNIT PROTEIN ML67"/>
    <property type="match status" value="1"/>
</dbReference>
<evidence type="ECO:0000256" key="2">
    <source>
        <dbReference type="ARBA" id="ARBA00010741"/>
    </source>
</evidence>
<comment type="similarity">
    <text evidence="2">Belongs to the mitochondrion-specific ribosomal protein mL67 family.</text>
</comment>
<dbReference type="OrthoDB" id="5333655at2759"/>
<evidence type="ECO:0000256" key="4">
    <source>
        <dbReference type="ARBA" id="ARBA00023015"/>
    </source>
</evidence>
<keyword evidence="7" id="KW-0687">Ribonucleoprotein</keyword>
<comment type="caution">
    <text evidence="10">The sequence shown here is derived from an EMBL/GenBank/DDBJ whole genome shotgun (WGS) entry which is preliminary data.</text>
</comment>
<keyword evidence="4" id="KW-0805">Transcription regulation</keyword>
<evidence type="ECO:0000256" key="1">
    <source>
        <dbReference type="ARBA" id="ARBA00004173"/>
    </source>
</evidence>
<evidence type="ECO:0000256" key="3">
    <source>
        <dbReference type="ARBA" id="ARBA00022980"/>
    </source>
</evidence>
<organism evidence="10 11">
    <name type="scientific">Elsinoe australis</name>
    <dbReference type="NCBI Taxonomy" id="40998"/>
    <lineage>
        <taxon>Eukaryota</taxon>
        <taxon>Fungi</taxon>
        <taxon>Dikarya</taxon>
        <taxon>Ascomycota</taxon>
        <taxon>Pezizomycotina</taxon>
        <taxon>Dothideomycetes</taxon>
        <taxon>Dothideomycetidae</taxon>
        <taxon>Myriangiales</taxon>
        <taxon>Elsinoaceae</taxon>
        <taxon>Elsinoe</taxon>
    </lineage>
</organism>
<dbReference type="AlphaFoldDB" id="A0A2P7Z451"/>
<comment type="subcellular location">
    <subcellularLocation>
        <location evidence="1">Mitochondrion</location>
    </subcellularLocation>
</comment>